<proteinExistence type="predicted"/>
<evidence type="ECO:0008006" key="2">
    <source>
        <dbReference type="Google" id="ProtNLM"/>
    </source>
</evidence>
<protein>
    <recommendedName>
        <fullName evidence="2">DUF3126 domain-containing protein</fullName>
    </recommendedName>
</protein>
<sequence length="72" mass="8048">MTQAELAAVQAHLRRLFDNQRIALVAPSRRNASIEIRIGEEFVGTVHRDEEDGDVSYAVQIVVLAEDLAQMN</sequence>
<reference evidence="1" key="1">
    <citation type="submission" date="2020-02" db="EMBL/GenBank/DDBJ databases">
        <authorList>
            <person name="Meier V. D."/>
        </authorList>
    </citation>
    <scope>NUCLEOTIDE SEQUENCE</scope>
    <source>
        <strain evidence="1">AVDCRST_MAG08</strain>
    </source>
</reference>
<accession>A0A6J4HF89</accession>
<evidence type="ECO:0000313" key="1">
    <source>
        <dbReference type="EMBL" id="CAA9221868.1"/>
    </source>
</evidence>
<dbReference type="InterPro" id="IPR021473">
    <property type="entry name" value="DUF3126"/>
</dbReference>
<organism evidence="1">
    <name type="scientific">uncultured Acetobacteraceae bacterium</name>
    <dbReference type="NCBI Taxonomy" id="169975"/>
    <lineage>
        <taxon>Bacteria</taxon>
        <taxon>Pseudomonadati</taxon>
        <taxon>Pseudomonadota</taxon>
        <taxon>Alphaproteobacteria</taxon>
        <taxon>Acetobacterales</taxon>
        <taxon>Acetobacteraceae</taxon>
        <taxon>environmental samples</taxon>
    </lineage>
</organism>
<dbReference type="AlphaFoldDB" id="A0A6J4HF89"/>
<name>A0A6J4HF89_9PROT</name>
<dbReference type="EMBL" id="CADCTG010000072">
    <property type="protein sequence ID" value="CAA9221868.1"/>
    <property type="molecule type" value="Genomic_DNA"/>
</dbReference>
<dbReference type="Pfam" id="PF11324">
    <property type="entry name" value="DUF3126"/>
    <property type="match status" value="1"/>
</dbReference>
<gene>
    <name evidence="1" type="ORF">AVDCRST_MAG08-650</name>
</gene>